<dbReference type="InterPro" id="IPR023382">
    <property type="entry name" value="MnmA-like_central_sf"/>
</dbReference>
<dbReference type="CDD" id="cd01998">
    <property type="entry name" value="MnmA_TRMU-like"/>
    <property type="match status" value="1"/>
</dbReference>
<feature type="region of interest" description="Interaction with target base in tRNA" evidence="10">
    <location>
        <begin position="107"/>
        <end position="109"/>
    </location>
</feature>
<dbReference type="GO" id="GO:0005737">
    <property type="term" value="C:cytoplasm"/>
    <property type="evidence" value="ECO:0007669"/>
    <property type="project" value="UniProtKB-SubCell"/>
</dbReference>
<feature type="site" description="Interaction with tRNA" evidence="10">
    <location>
        <position position="350"/>
    </location>
</feature>
<dbReference type="Pfam" id="PF20259">
    <property type="entry name" value="tRNA_Me_trans_M"/>
    <property type="match status" value="1"/>
</dbReference>
<keyword evidence="6 10" id="KW-0067">ATP-binding</keyword>
<dbReference type="SUPFAM" id="SSF52402">
    <property type="entry name" value="Adenine nucleotide alpha hydrolases-like"/>
    <property type="match status" value="1"/>
</dbReference>
<evidence type="ECO:0000256" key="9">
    <source>
        <dbReference type="ARBA" id="ARBA00051542"/>
    </source>
</evidence>
<dbReference type="InterPro" id="IPR046884">
    <property type="entry name" value="MnmA-like_central"/>
</dbReference>
<sequence>MSTAKIPNQKKSNEETTVIVGMSGGVDSSVCAAVLKEQGYNVIGMFMKNWEEQDENGVCQSSKEYADVISVCEKLDIPYYSVDFVKEYRDNVFQHFLDEYEAGFTPNPDILCNREIKFKVFLNKALELGADYLATGHYCQNILIDGENHLVKGNDPGKDQTYFLYTMKKEKLEHVHFPIGHLPKTEVRKLAEKFDLSTKHKKDSTGICFIGERNFKNFLSNYIQIKPGKFETLSGEEVGEHSGSAYYTIGQRKGLGLGGPGAPWFVVGKDTKRNVVIVERGEDHPALFFDELWADEISWVSGEFKGELPLKCKAKIRYRQEDQDCTITKIEDGELHVQFDQAQRAVALRQSIVFYTQVQGHAVCLGGAMISRAGKSHYEQGQ</sequence>
<dbReference type="FunFam" id="3.40.50.620:FF:000004">
    <property type="entry name" value="tRNA-specific 2-thiouridylase MnmA"/>
    <property type="match status" value="1"/>
</dbReference>
<dbReference type="HAMAP" id="MF_00144">
    <property type="entry name" value="tRNA_thiouridyl_MnmA"/>
    <property type="match status" value="1"/>
</dbReference>
<dbReference type="GO" id="GO:0002143">
    <property type="term" value="P:tRNA wobble position uridine thiolation"/>
    <property type="evidence" value="ECO:0007669"/>
    <property type="project" value="TreeGrafter"/>
</dbReference>
<accession>E1X2G4</accession>
<dbReference type="Gene3D" id="2.40.30.10">
    <property type="entry name" value="Translation factors"/>
    <property type="match status" value="1"/>
</dbReference>
<evidence type="ECO:0000256" key="4">
    <source>
        <dbReference type="ARBA" id="ARBA00022694"/>
    </source>
</evidence>
<evidence type="ECO:0000259" key="12">
    <source>
        <dbReference type="Pfam" id="PF20259"/>
    </source>
</evidence>
<dbReference type="OrthoDB" id="5289218at2"/>
<keyword evidence="4 10" id="KW-0819">tRNA processing</keyword>
<organism evidence="13 14">
    <name type="scientific">Halobacteriovorax marinus (strain ATCC BAA-682 / DSM 15412 / SJ)</name>
    <name type="common">Bacteriovorax marinus</name>
    <dbReference type="NCBI Taxonomy" id="862908"/>
    <lineage>
        <taxon>Bacteria</taxon>
        <taxon>Pseudomonadati</taxon>
        <taxon>Bdellovibrionota</taxon>
        <taxon>Bacteriovoracia</taxon>
        <taxon>Bacteriovoracales</taxon>
        <taxon>Halobacteriovoraceae</taxon>
        <taxon>Halobacteriovorax</taxon>
    </lineage>
</organism>
<keyword evidence="1 10" id="KW-0963">Cytoplasm</keyword>
<protein>
    <recommendedName>
        <fullName evidence="10">tRNA-specific 2-thiouridylase MnmA</fullName>
        <ecNumber evidence="10">2.8.1.13</ecNumber>
    </recommendedName>
</protein>
<dbReference type="GO" id="GO:0103016">
    <property type="term" value="F:tRNA-uridine 2-sulfurtransferase activity"/>
    <property type="evidence" value="ECO:0007669"/>
    <property type="project" value="UniProtKB-EC"/>
</dbReference>
<feature type="binding site" evidence="10">
    <location>
        <begin position="21"/>
        <end position="28"/>
    </location>
    <ligand>
        <name>ATP</name>
        <dbReference type="ChEBI" id="CHEBI:30616"/>
    </ligand>
</feature>
<evidence type="ECO:0000259" key="11">
    <source>
        <dbReference type="Pfam" id="PF20258"/>
    </source>
</evidence>
<gene>
    <name evidence="13" type="primary">trmU</name>
    <name evidence="10" type="synonym">mnmA</name>
    <name evidence="13" type="ordered locus">BMS_1915</name>
</gene>
<dbReference type="FunFam" id="2.30.30.280:FF:000001">
    <property type="entry name" value="tRNA-specific 2-thiouridylase MnmA"/>
    <property type="match status" value="1"/>
</dbReference>
<dbReference type="RefSeq" id="WP_014244512.1">
    <property type="nucleotide sequence ID" value="NC_016620.1"/>
</dbReference>
<dbReference type="eggNOG" id="COG0482">
    <property type="taxonomic scope" value="Bacteria"/>
</dbReference>
<comment type="similarity">
    <text evidence="10">Belongs to the MnmA/TRMU family.</text>
</comment>
<dbReference type="AlphaFoldDB" id="E1X2G4"/>
<reference evidence="14" key="1">
    <citation type="journal article" date="2013" name="ISME J.">
        <title>A small predatory core genome in the divergent marine Bacteriovorax marinus SJ and the terrestrial Bdellovibrio bacteriovorus.</title>
        <authorList>
            <person name="Crossman L.C."/>
            <person name="Chen H."/>
            <person name="Cerdeno-Tarraga A.M."/>
            <person name="Brooks K."/>
            <person name="Quail M.A."/>
            <person name="Pineiro S.A."/>
            <person name="Hobley L."/>
            <person name="Sockett R.E."/>
            <person name="Bentley S.D."/>
            <person name="Parkhill J."/>
            <person name="Williams H.N."/>
            <person name="Stine O.C."/>
        </authorList>
    </citation>
    <scope>NUCLEOTIDE SEQUENCE [LARGE SCALE GENOMIC DNA]</scope>
    <source>
        <strain evidence="14">ATCC BAA-682 / DSM 15412 / SJ</strain>
    </source>
</reference>
<evidence type="ECO:0000313" key="14">
    <source>
        <dbReference type="Proteomes" id="UP000008963"/>
    </source>
</evidence>
<keyword evidence="7 10" id="KW-0694">RNA-binding</keyword>
<evidence type="ECO:0000313" key="13">
    <source>
        <dbReference type="EMBL" id="CBW26731.1"/>
    </source>
</evidence>
<evidence type="ECO:0000256" key="2">
    <source>
        <dbReference type="ARBA" id="ARBA00022555"/>
    </source>
</evidence>
<keyword evidence="3 10" id="KW-0808">Transferase</keyword>
<evidence type="ECO:0000256" key="10">
    <source>
        <dbReference type="HAMAP-Rule" id="MF_00144"/>
    </source>
</evidence>
<evidence type="ECO:0000256" key="8">
    <source>
        <dbReference type="ARBA" id="ARBA00023157"/>
    </source>
</evidence>
<dbReference type="InterPro" id="IPR014729">
    <property type="entry name" value="Rossmann-like_a/b/a_fold"/>
</dbReference>
<feature type="active site" description="Cysteine persulfide intermediate" evidence="10">
    <location>
        <position position="208"/>
    </location>
</feature>
<dbReference type="EC" id="2.8.1.13" evidence="10"/>
<dbReference type="STRING" id="862908.BMS_1915"/>
<keyword evidence="2 10" id="KW-0820">tRNA-binding</keyword>
<dbReference type="GO" id="GO:0005524">
    <property type="term" value="F:ATP binding"/>
    <property type="evidence" value="ECO:0007669"/>
    <property type="project" value="UniProtKB-KW"/>
</dbReference>
<evidence type="ECO:0000256" key="6">
    <source>
        <dbReference type="ARBA" id="ARBA00022840"/>
    </source>
</evidence>
<dbReference type="InterPro" id="IPR046885">
    <property type="entry name" value="MnmA-like_C"/>
</dbReference>
<feature type="binding site" evidence="10">
    <location>
        <position position="47"/>
    </location>
    <ligand>
        <name>ATP</name>
        <dbReference type="ChEBI" id="CHEBI:30616"/>
    </ligand>
</feature>
<dbReference type="Pfam" id="PF20258">
    <property type="entry name" value="tRNA_Me_trans_C"/>
    <property type="match status" value="1"/>
</dbReference>
<feature type="active site" description="Nucleophile" evidence="10">
    <location>
        <position position="112"/>
    </location>
</feature>
<keyword evidence="8" id="KW-1015">Disulfide bond</keyword>
<feature type="region of interest" description="Interaction with tRNA" evidence="10">
    <location>
        <begin position="158"/>
        <end position="160"/>
    </location>
</feature>
<evidence type="ECO:0000256" key="1">
    <source>
        <dbReference type="ARBA" id="ARBA00022490"/>
    </source>
</evidence>
<comment type="caution">
    <text evidence="10">Lacks conserved residue(s) required for the propagation of feature annotation.</text>
</comment>
<dbReference type="Gene3D" id="3.40.50.620">
    <property type="entry name" value="HUPs"/>
    <property type="match status" value="1"/>
</dbReference>
<evidence type="ECO:0000256" key="7">
    <source>
        <dbReference type="ARBA" id="ARBA00022884"/>
    </source>
</evidence>
<feature type="domain" description="tRNA-specific 2-thiouridylase MnmA-like C-terminal" evidence="11">
    <location>
        <begin position="290"/>
        <end position="370"/>
    </location>
</feature>
<evidence type="ECO:0000256" key="3">
    <source>
        <dbReference type="ARBA" id="ARBA00022679"/>
    </source>
</evidence>
<dbReference type="Pfam" id="PF03054">
    <property type="entry name" value="tRNA_Me_trans"/>
    <property type="match status" value="1"/>
</dbReference>
<dbReference type="PANTHER" id="PTHR11933">
    <property type="entry name" value="TRNA 5-METHYLAMINOMETHYL-2-THIOURIDYLATE -METHYLTRANSFERASE"/>
    <property type="match status" value="1"/>
</dbReference>
<dbReference type="GO" id="GO:0000049">
    <property type="term" value="F:tRNA binding"/>
    <property type="evidence" value="ECO:0007669"/>
    <property type="project" value="UniProtKB-KW"/>
</dbReference>
<dbReference type="EMBL" id="FQ312005">
    <property type="protein sequence ID" value="CBW26731.1"/>
    <property type="molecule type" value="Genomic_DNA"/>
</dbReference>
<dbReference type="HOGENOM" id="CLU_035188_1_0_7"/>
<feature type="region of interest" description="Interaction with tRNA" evidence="10">
    <location>
        <begin position="317"/>
        <end position="318"/>
    </location>
</feature>
<keyword evidence="5 10" id="KW-0547">Nucleotide-binding</keyword>
<dbReference type="Proteomes" id="UP000008963">
    <property type="component" value="Chromosome"/>
</dbReference>
<dbReference type="PANTHER" id="PTHR11933:SF5">
    <property type="entry name" value="MITOCHONDRIAL TRNA-SPECIFIC 2-THIOURIDYLASE 1"/>
    <property type="match status" value="1"/>
</dbReference>
<comment type="function">
    <text evidence="10">Catalyzes the 2-thiolation of uridine at the wobble position (U34) of tRNA, leading to the formation of s(2)U34.</text>
</comment>
<dbReference type="KEGG" id="bmx:BMS_1915"/>
<keyword evidence="14" id="KW-1185">Reference proteome</keyword>
<dbReference type="PATRIC" id="fig|862908.3.peg.1816"/>
<dbReference type="Gene3D" id="2.30.30.280">
    <property type="entry name" value="Adenine nucleotide alpha hydrolases-like domains"/>
    <property type="match status" value="1"/>
</dbReference>
<comment type="subcellular location">
    <subcellularLocation>
        <location evidence="10">Cytoplasm</location>
    </subcellularLocation>
</comment>
<name>E1X2G4_HALMS</name>
<feature type="domain" description="tRNA-specific 2-thiouridylase MnmA-like central" evidence="12">
    <location>
        <begin position="216"/>
        <end position="278"/>
    </location>
</feature>
<feature type="binding site" evidence="10">
    <location>
        <position position="136"/>
    </location>
    <ligand>
        <name>ATP</name>
        <dbReference type="ChEBI" id="CHEBI:30616"/>
    </ligand>
</feature>
<proteinExistence type="inferred from homology"/>
<dbReference type="NCBIfam" id="TIGR00420">
    <property type="entry name" value="trmU"/>
    <property type="match status" value="1"/>
</dbReference>
<evidence type="ECO:0000256" key="5">
    <source>
        <dbReference type="ARBA" id="ARBA00022741"/>
    </source>
</evidence>
<comment type="catalytic activity">
    <reaction evidence="9 10">
        <text>S-sulfanyl-L-cysteinyl-[protein] + uridine(34) in tRNA + AH2 + ATP = 2-thiouridine(34) in tRNA + L-cysteinyl-[protein] + A + AMP + diphosphate + H(+)</text>
        <dbReference type="Rhea" id="RHEA:47032"/>
        <dbReference type="Rhea" id="RHEA-COMP:10131"/>
        <dbReference type="Rhea" id="RHEA-COMP:11726"/>
        <dbReference type="Rhea" id="RHEA-COMP:11727"/>
        <dbReference type="Rhea" id="RHEA-COMP:11728"/>
        <dbReference type="ChEBI" id="CHEBI:13193"/>
        <dbReference type="ChEBI" id="CHEBI:15378"/>
        <dbReference type="ChEBI" id="CHEBI:17499"/>
        <dbReference type="ChEBI" id="CHEBI:29950"/>
        <dbReference type="ChEBI" id="CHEBI:30616"/>
        <dbReference type="ChEBI" id="CHEBI:33019"/>
        <dbReference type="ChEBI" id="CHEBI:61963"/>
        <dbReference type="ChEBI" id="CHEBI:65315"/>
        <dbReference type="ChEBI" id="CHEBI:87170"/>
        <dbReference type="ChEBI" id="CHEBI:456215"/>
        <dbReference type="EC" id="2.8.1.13"/>
    </reaction>
</comment>
<dbReference type="NCBIfam" id="NF001138">
    <property type="entry name" value="PRK00143.1"/>
    <property type="match status" value="1"/>
</dbReference>
<dbReference type="InterPro" id="IPR004506">
    <property type="entry name" value="MnmA-like"/>
</dbReference>
<feature type="site" description="Interaction with tRNA" evidence="10">
    <location>
        <position position="137"/>
    </location>
</feature>